<evidence type="ECO:0000313" key="1">
    <source>
        <dbReference type="EMBL" id="GBM97078.1"/>
    </source>
</evidence>
<keyword evidence="2" id="KW-1185">Reference proteome</keyword>
<name>A0A4Y2K5C7_ARAVE</name>
<comment type="caution">
    <text evidence="1">The sequence shown here is derived from an EMBL/GenBank/DDBJ whole genome shotgun (WGS) entry which is preliminary data.</text>
</comment>
<organism evidence="1 2">
    <name type="scientific">Araneus ventricosus</name>
    <name type="common">Orbweaver spider</name>
    <name type="synonym">Epeira ventricosa</name>
    <dbReference type="NCBI Taxonomy" id="182803"/>
    <lineage>
        <taxon>Eukaryota</taxon>
        <taxon>Metazoa</taxon>
        <taxon>Ecdysozoa</taxon>
        <taxon>Arthropoda</taxon>
        <taxon>Chelicerata</taxon>
        <taxon>Arachnida</taxon>
        <taxon>Araneae</taxon>
        <taxon>Araneomorphae</taxon>
        <taxon>Entelegynae</taxon>
        <taxon>Araneoidea</taxon>
        <taxon>Araneidae</taxon>
        <taxon>Araneus</taxon>
    </lineage>
</organism>
<sequence length="90" mass="10479">MLRFETTRGLFRNASDPWSHDEDGTWADTTISKLPHHINYRIFDSRRQIALDLHTQQFSMVSNLEPSNPEVDPLSPGHCWQCILEEVTKI</sequence>
<proteinExistence type="predicted"/>
<gene>
    <name evidence="1" type="ORF">AVEN_134367_1</name>
</gene>
<protein>
    <submittedName>
        <fullName evidence="1">Uncharacterized protein</fullName>
    </submittedName>
</protein>
<dbReference type="AlphaFoldDB" id="A0A4Y2K5C7"/>
<reference evidence="1 2" key="1">
    <citation type="journal article" date="2019" name="Sci. Rep.">
        <title>Orb-weaving spider Araneus ventricosus genome elucidates the spidroin gene catalogue.</title>
        <authorList>
            <person name="Kono N."/>
            <person name="Nakamura H."/>
            <person name="Ohtoshi R."/>
            <person name="Moran D.A.P."/>
            <person name="Shinohara A."/>
            <person name="Yoshida Y."/>
            <person name="Fujiwara M."/>
            <person name="Mori M."/>
            <person name="Tomita M."/>
            <person name="Arakawa K."/>
        </authorList>
    </citation>
    <scope>NUCLEOTIDE SEQUENCE [LARGE SCALE GENOMIC DNA]</scope>
</reference>
<dbReference type="Proteomes" id="UP000499080">
    <property type="component" value="Unassembled WGS sequence"/>
</dbReference>
<evidence type="ECO:0000313" key="2">
    <source>
        <dbReference type="Proteomes" id="UP000499080"/>
    </source>
</evidence>
<accession>A0A4Y2K5C7</accession>
<dbReference type="EMBL" id="BGPR01004202">
    <property type="protein sequence ID" value="GBM97078.1"/>
    <property type="molecule type" value="Genomic_DNA"/>
</dbReference>